<keyword evidence="1" id="KW-1133">Transmembrane helix</keyword>
<keyword evidence="3" id="KW-1185">Reference proteome</keyword>
<reference evidence="2 3" key="1">
    <citation type="submission" date="2019-07" db="EMBL/GenBank/DDBJ databases">
        <title>Whole genome shotgun sequence of Staphylococcus cohnii subsp. urealyticus NBRC 109766.</title>
        <authorList>
            <person name="Hosoyama A."/>
            <person name="Uohara A."/>
            <person name="Ohji S."/>
            <person name="Ichikawa N."/>
        </authorList>
    </citation>
    <scope>NUCLEOTIDE SEQUENCE [LARGE SCALE GENOMIC DNA]</scope>
    <source>
        <strain evidence="2 3">NBRC 109766</strain>
    </source>
</reference>
<keyword evidence="1" id="KW-0812">Transmembrane</keyword>
<dbReference type="AlphaFoldDB" id="A0AB34AKH1"/>
<sequence length="241" mass="28298">MNKEQTLHDLGFLINAHQKIIAEQDTICACRNTIANEKEAINYKHRRKQRLILNWICLPLLFFTFIGWKFFIILLIYIILFKKFKLKPFATKKYKNEMNELENTVVKPRLNQIKNSEQLIPKINNLILQSSEYQRIPNSYSHLNALVNLFIYLRDGRADNLKEAINLYETEQHRARMEQNQQVMISNTEQAAIDAYAARQNSEIAATQSADAVNNSRKASAYASDNNDLLNNRKQPEYRRY</sequence>
<dbReference type="EMBL" id="BKAW01000009">
    <property type="protein sequence ID" value="GEQ03432.1"/>
    <property type="molecule type" value="Genomic_DNA"/>
</dbReference>
<organism evidence="2 3">
    <name type="scientific">Staphylococcus ureilyticus</name>
    <name type="common">Staphylococcus cohnii subsp. urealyticus</name>
    <dbReference type="NCBI Taxonomy" id="94138"/>
    <lineage>
        <taxon>Bacteria</taxon>
        <taxon>Bacillati</taxon>
        <taxon>Bacillota</taxon>
        <taxon>Bacilli</taxon>
        <taxon>Bacillales</taxon>
        <taxon>Staphylococcaceae</taxon>
        <taxon>Staphylococcus</taxon>
        <taxon>Staphylococcus cohnii species complex</taxon>
    </lineage>
</organism>
<protein>
    <submittedName>
        <fullName evidence="2">Uncharacterized protein</fullName>
    </submittedName>
</protein>
<evidence type="ECO:0000313" key="3">
    <source>
        <dbReference type="Proteomes" id="UP000321839"/>
    </source>
</evidence>
<feature type="transmembrane region" description="Helical" evidence="1">
    <location>
        <begin position="52"/>
        <end position="80"/>
    </location>
</feature>
<dbReference type="Proteomes" id="UP000321839">
    <property type="component" value="Unassembled WGS sequence"/>
</dbReference>
<evidence type="ECO:0000256" key="1">
    <source>
        <dbReference type="SAM" id="Phobius"/>
    </source>
</evidence>
<accession>A0AB34AKH1</accession>
<dbReference type="RefSeq" id="WP_145344642.1">
    <property type="nucleotide sequence ID" value="NZ_BKAW01000009.1"/>
</dbReference>
<keyword evidence="1" id="KW-0472">Membrane</keyword>
<comment type="caution">
    <text evidence="2">The sequence shown here is derived from an EMBL/GenBank/DDBJ whole genome shotgun (WGS) entry which is preliminary data.</text>
</comment>
<name>A0AB34AKH1_STAUR</name>
<evidence type="ECO:0000313" key="2">
    <source>
        <dbReference type="EMBL" id="GEQ03432.1"/>
    </source>
</evidence>
<proteinExistence type="predicted"/>
<gene>
    <name evidence="2" type="ORF">SCO02_18730</name>
</gene>